<feature type="transmembrane region" description="Helical" evidence="2">
    <location>
        <begin position="563"/>
        <end position="583"/>
    </location>
</feature>
<feature type="transmembrane region" description="Helical" evidence="2">
    <location>
        <begin position="590"/>
        <end position="610"/>
    </location>
</feature>
<keyword evidence="2" id="KW-0472">Membrane</keyword>
<feature type="transmembrane region" description="Helical" evidence="2">
    <location>
        <begin position="467"/>
        <end position="486"/>
    </location>
</feature>
<dbReference type="EMBL" id="BAAAAF010000003">
    <property type="protein sequence ID" value="GAA0035167.1"/>
    <property type="molecule type" value="Genomic_DNA"/>
</dbReference>
<dbReference type="RefSeq" id="WP_339392122.1">
    <property type="nucleotide sequence ID" value="NZ_BAAAAF010000003.1"/>
</dbReference>
<keyword evidence="2" id="KW-0812">Transmembrane</keyword>
<evidence type="ECO:0000313" key="4">
    <source>
        <dbReference type="EMBL" id="GAA0035167.1"/>
    </source>
</evidence>
<evidence type="ECO:0000256" key="1">
    <source>
        <dbReference type="SAM" id="MobiDB-lite"/>
    </source>
</evidence>
<feature type="transmembrane region" description="Helical" evidence="2">
    <location>
        <begin position="680"/>
        <end position="703"/>
    </location>
</feature>
<evidence type="ECO:0000256" key="3">
    <source>
        <dbReference type="SAM" id="SignalP"/>
    </source>
</evidence>
<accession>A0ABN0SL46</accession>
<feature type="compositionally biased region" description="Low complexity" evidence="1">
    <location>
        <begin position="37"/>
        <end position="84"/>
    </location>
</feature>
<feature type="transmembrane region" description="Helical" evidence="2">
    <location>
        <begin position="379"/>
        <end position="398"/>
    </location>
</feature>
<feature type="transmembrane region" description="Helical" evidence="2">
    <location>
        <begin position="410"/>
        <end position="428"/>
    </location>
</feature>
<evidence type="ECO:0000256" key="2">
    <source>
        <dbReference type="SAM" id="Phobius"/>
    </source>
</evidence>
<proteinExistence type="predicted"/>
<evidence type="ECO:0000313" key="5">
    <source>
        <dbReference type="Proteomes" id="UP001498238"/>
    </source>
</evidence>
<feature type="region of interest" description="Disordered" evidence="1">
    <location>
        <begin position="735"/>
        <end position="757"/>
    </location>
</feature>
<feature type="transmembrane region" description="Helical" evidence="2">
    <location>
        <begin position="537"/>
        <end position="557"/>
    </location>
</feature>
<sequence length="757" mass="78881">MTGLLHSRLVRALMLCLAVAVVIVGLPQAAQAAPAQSPPAQAAPTAHSLPAQAAPAQAAATTTSAPASAATTSPTQSGTTPAPAERGTILIGSSGFTFEDLDPQTTPHLWAMMQSAQIGTMTPRSVRSVSCPVDGWLAVGSGRRAADEPRRQCRVPQPPLDGWVADWDVYAQVARGDNYDAALGGLAEAVPRISAFGPGAAIAAADPTGAIDDWSPIGDDIGPQAASASASGNLTIVDLGNTEADGYSLRDLDRRVGAILAATGWATGDASDGLGEGTTPVIFSSIADGTHDGSSMQATMMLRPGEDPGLLTSSSTRQPGLVQVPDIAPTLVQLSGGEPMGNVAGAPMSSNPGGSWESRYQSVLDRQVAVKTQNEISTWFFPVVASLMAGLLALAWFLRRRNAELVHSTAYRLGIVFAALPVSTYLVNVLPWERATNPDIAMLGALVGWALVLGALALLGPWRRHRLGPVLFVSVVTVLVLAYDVITGSQLQMSTLLGEPLLIASRFYGIGNSALALYCCALLLAVAGFASMATRPLVRIAIVLVPVLVSCVLLAAPGLGTKFGSVPTLIIGVAYLALASAGIRFSLKRLGLTVGIAGFVMLLVLFLDWLRPADQRTHFGRFFDSLISGEALGVLARKIDMNIDILTQSWMTVILPLIIIAVFWVALMPQRFALGGLVDLYARIPLLRAGMVSLAILLGVGTIINDSGIVVPAVGILFLVPVLAHLETFRIPDSPAEAAPPTATPSRPSTTETIAEV</sequence>
<organism evidence="4 5">
    <name type="scientific">Brevibacterium metallidurans</name>
    <dbReference type="NCBI Taxonomy" id="1482676"/>
    <lineage>
        <taxon>Bacteria</taxon>
        <taxon>Bacillati</taxon>
        <taxon>Actinomycetota</taxon>
        <taxon>Actinomycetes</taxon>
        <taxon>Micrococcales</taxon>
        <taxon>Brevibacteriaceae</taxon>
        <taxon>Brevibacterium</taxon>
    </lineage>
</organism>
<protein>
    <recommendedName>
        <fullName evidence="6">Phosphoglyceromutase</fullName>
    </recommendedName>
</protein>
<keyword evidence="3" id="KW-0732">Signal</keyword>
<gene>
    <name evidence="4" type="ORF">NCCP602_11280</name>
</gene>
<feature type="transmembrane region" description="Helical" evidence="2">
    <location>
        <begin position="506"/>
        <end position="530"/>
    </location>
</feature>
<feature type="transmembrane region" description="Helical" evidence="2">
    <location>
        <begin position="650"/>
        <end position="668"/>
    </location>
</feature>
<reference evidence="4 5" key="1">
    <citation type="submission" date="2024-01" db="EMBL/GenBank/DDBJ databases">
        <title>Characterization of antibiotic resistant novel bacterial strains and their environmental applications.</title>
        <authorList>
            <person name="Manzoor S."/>
            <person name="Abbas S."/>
            <person name="Arshad M."/>
            <person name="Ahmed I."/>
        </authorList>
    </citation>
    <scope>NUCLEOTIDE SEQUENCE [LARGE SCALE GENOMIC DNA]</scope>
    <source>
        <strain evidence="4 5">NCCP-602</strain>
    </source>
</reference>
<feature type="signal peptide" evidence="3">
    <location>
        <begin position="1"/>
        <end position="32"/>
    </location>
</feature>
<feature type="chain" id="PRO_5045947985" description="Phosphoglyceromutase" evidence="3">
    <location>
        <begin position="33"/>
        <end position="757"/>
    </location>
</feature>
<keyword evidence="5" id="KW-1185">Reference proteome</keyword>
<comment type="caution">
    <text evidence="4">The sequence shown here is derived from an EMBL/GenBank/DDBJ whole genome shotgun (WGS) entry which is preliminary data.</text>
</comment>
<feature type="transmembrane region" description="Helical" evidence="2">
    <location>
        <begin position="440"/>
        <end position="460"/>
    </location>
</feature>
<feature type="region of interest" description="Disordered" evidence="1">
    <location>
        <begin position="37"/>
        <end position="86"/>
    </location>
</feature>
<keyword evidence="2" id="KW-1133">Transmembrane helix</keyword>
<feature type="transmembrane region" description="Helical" evidence="2">
    <location>
        <begin position="709"/>
        <end position="726"/>
    </location>
</feature>
<evidence type="ECO:0008006" key="6">
    <source>
        <dbReference type="Google" id="ProtNLM"/>
    </source>
</evidence>
<dbReference type="Proteomes" id="UP001498238">
    <property type="component" value="Unassembled WGS sequence"/>
</dbReference>
<name>A0ABN0SL46_9MICO</name>